<accession>A0A4C1X007</accession>
<dbReference type="AlphaFoldDB" id="A0A4C1X007"/>
<sequence length="117" mass="13223">MGRLDRYHTLTEYRYEVTAAAVTFHRSSNSSNTIILLSFLAAQHHERMSTLKTLNWLSSPLAVAPPSGYSFFQKSTVLDKNIRRYESTVALNVQCSWGGGIERDRAIVNAWHSNAYA</sequence>
<gene>
    <name evidence="1" type="ORF">EVAR_18960_1</name>
</gene>
<proteinExistence type="predicted"/>
<dbReference type="EMBL" id="BGZK01000675">
    <property type="protein sequence ID" value="GBP55669.1"/>
    <property type="molecule type" value="Genomic_DNA"/>
</dbReference>
<name>A0A4C1X007_EUMVA</name>
<organism evidence="1 2">
    <name type="scientific">Eumeta variegata</name>
    <name type="common">Bagworm moth</name>
    <name type="synonym">Eumeta japonica</name>
    <dbReference type="NCBI Taxonomy" id="151549"/>
    <lineage>
        <taxon>Eukaryota</taxon>
        <taxon>Metazoa</taxon>
        <taxon>Ecdysozoa</taxon>
        <taxon>Arthropoda</taxon>
        <taxon>Hexapoda</taxon>
        <taxon>Insecta</taxon>
        <taxon>Pterygota</taxon>
        <taxon>Neoptera</taxon>
        <taxon>Endopterygota</taxon>
        <taxon>Lepidoptera</taxon>
        <taxon>Glossata</taxon>
        <taxon>Ditrysia</taxon>
        <taxon>Tineoidea</taxon>
        <taxon>Psychidae</taxon>
        <taxon>Oiketicinae</taxon>
        <taxon>Eumeta</taxon>
    </lineage>
</organism>
<comment type="caution">
    <text evidence="1">The sequence shown here is derived from an EMBL/GenBank/DDBJ whole genome shotgun (WGS) entry which is preliminary data.</text>
</comment>
<protein>
    <submittedName>
        <fullName evidence="1">Uncharacterized protein</fullName>
    </submittedName>
</protein>
<reference evidence="1 2" key="1">
    <citation type="journal article" date="2019" name="Commun. Biol.">
        <title>The bagworm genome reveals a unique fibroin gene that provides high tensile strength.</title>
        <authorList>
            <person name="Kono N."/>
            <person name="Nakamura H."/>
            <person name="Ohtoshi R."/>
            <person name="Tomita M."/>
            <person name="Numata K."/>
            <person name="Arakawa K."/>
        </authorList>
    </citation>
    <scope>NUCLEOTIDE SEQUENCE [LARGE SCALE GENOMIC DNA]</scope>
</reference>
<evidence type="ECO:0000313" key="2">
    <source>
        <dbReference type="Proteomes" id="UP000299102"/>
    </source>
</evidence>
<keyword evidence="2" id="KW-1185">Reference proteome</keyword>
<dbReference type="Proteomes" id="UP000299102">
    <property type="component" value="Unassembled WGS sequence"/>
</dbReference>
<evidence type="ECO:0000313" key="1">
    <source>
        <dbReference type="EMBL" id="GBP55669.1"/>
    </source>
</evidence>